<dbReference type="GO" id="GO:0003964">
    <property type="term" value="F:RNA-directed DNA polymerase activity"/>
    <property type="evidence" value="ECO:0007669"/>
    <property type="project" value="UniProtKB-KW"/>
</dbReference>
<keyword evidence="2" id="KW-0808">Transferase</keyword>
<dbReference type="EC" id="2.7.7.49" evidence="2"/>
<evidence type="ECO:0000256" key="1">
    <source>
        <dbReference type="SAM" id="MobiDB-lite"/>
    </source>
</evidence>
<dbReference type="EMBL" id="MN956836">
    <property type="protein sequence ID" value="QTX14815.1"/>
    <property type="molecule type" value="Genomic_DNA"/>
</dbReference>
<accession>A0A8B0STW3</accession>
<feature type="compositionally biased region" description="Polar residues" evidence="1">
    <location>
        <begin position="54"/>
        <end position="65"/>
    </location>
</feature>
<keyword evidence="2" id="KW-0614">Plasmid</keyword>
<name>A0A8B0STW3_KLEPN</name>
<keyword evidence="2" id="KW-0548">Nucleotidyltransferase</keyword>
<sequence>MSGGRTTPKNLKVNIADLHRRLHQGSYRAQPGRRHYIPKADGKTAPARHRLTGGQKSSSMRWLRS</sequence>
<organism evidence="2">
    <name type="scientific">Klebsiella pneumoniae</name>
    <dbReference type="NCBI Taxonomy" id="573"/>
    <lineage>
        <taxon>Bacteria</taxon>
        <taxon>Pseudomonadati</taxon>
        <taxon>Pseudomonadota</taxon>
        <taxon>Gammaproteobacteria</taxon>
        <taxon>Enterobacterales</taxon>
        <taxon>Enterobacteriaceae</taxon>
        <taxon>Klebsiella/Raoultella group</taxon>
        <taxon>Klebsiella</taxon>
        <taxon>Klebsiella pneumoniae complex</taxon>
    </lineage>
</organism>
<reference evidence="2" key="1">
    <citation type="submission" date="2020-01" db="EMBL/GenBank/DDBJ databases">
        <authorList>
            <person name="Qin S."/>
        </authorList>
    </citation>
    <scope>NUCLEOTIDE SEQUENCE</scope>
    <source>
        <strain evidence="2">CVir17-16-YZ6g</strain>
        <plasmid evidence="2">p17-15-vir-like</plasmid>
    </source>
</reference>
<protein>
    <submittedName>
        <fullName evidence="2">Retron-type RNA-directed DNA polymerase</fullName>
        <ecNumber evidence="2">2.7.7.49</ecNumber>
    </submittedName>
</protein>
<feature type="region of interest" description="Disordered" evidence="1">
    <location>
        <begin position="33"/>
        <end position="65"/>
    </location>
</feature>
<keyword evidence="2" id="KW-0695">RNA-directed DNA polymerase</keyword>
<geneLocation type="plasmid" evidence="2">
    <name>p17-15-vir-like</name>
</geneLocation>
<proteinExistence type="predicted"/>
<dbReference type="AlphaFoldDB" id="A0A8B0STW3"/>
<evidence type="ECO:0000313" key="2">
    <source>
        <dbReference type="EMBL" id="QTX14815.1"/>
    </source>
</evidence>